<dbReference type="Pfam" id="PF02397">
    <property type="entry name" value="Bac_transf"/>
    <property type="match status" value="1"/>
</dbReference>
<dbReference type="GO" id="GO:0016780">
    <property type="term" value="F:phosphotransferase activity, for other substituted phosphate groups"/>
    <property type="evidence" value="ECO:0007669"/>
    <property type="project" value="TreeGrafter"/>
</dbReference>
<dbReference type="PANTHER" id="PTHR30576">
    <property type="entry name" value="COLANIC BIOSYNTHESIS UDP-GLUCOSE LIPID CARRIER TRANSFERASE"/>
    <property type="match status" value="1"/>
</dbReference>
<dbReference type="EC" id="2.7.8.40" evidence="2"/>
<name>A0A645JBE8_9ZZZZ</name>
<proteinExistence type="predicted"/>
<feature type="domain" description="Bacterial sugar transferase" evidence="1">
    <location>
        <begin position="1"/>
        <end position="127"/>
    </location>
</feature>
<accession>A0A645JBE8</accession>
<comment type="caution">
    <text evidence="2">The sequence shown here is derived from an EMBL/GenBank/DDBJ whole genome shotgun (WGS) entry which is preliminary data.</text>
</comment>
<organism evidence="2">
    <name type="scientific">bioreactor metagenome</name>
    <dbReference type="NCBI Taxonomy" id="1076179"/>
    <lineage>
        <taxon>unclassified sequences</taxon>
        <taxon>metagenomes</taxon>
        <taxon>ecological metagenomes</taxon>
    </lineage>
</organism>
<evidence type="ECO:0000259" key="1">
    <source>
        <dbReference type="Pfam" id="PF02397"/>
    </source>
</evidence>
<reference evidence="2" key="1">
    <citation type="submission" date="2019-08" db="EMBL/GenBank/DDBJ databases">
        <authorList>
            <person name="Kucharzyk K."/>
            <person name="Murdoch R.W."/>
            <person name="Higgins S."/>
            <person name="Loffler F."/>
        </authorList>
    </citation>
    <scope>NUCLEOTIDE SEQUENCE</scope>
</reference>
<sequence>MVRDAEKNGARTATEHDARITSVGRWLRKSHLDELPQMINILKGEMSLVGPRSEQIELVNQFQKQIPFYRARLFVSPGLTGWAQINQRYATTVEDTAVKIEYDLFYIKHRSLMLDLTIIIRTVGAVIGFKGL</sequence>
<protein>
    <submittedName>
        <fullName evidence="2">UDP-N-acetylgalactosamine-undecaprenyl-phosphate N-acetylgalactosaminephosphotransferase</fullName>
        <ecNumber evidence="2">2.7.8.40</ecNumber>
    </submittedName>
</protein>
<dbReference type="EMBL" id="VSSQ01136468">
    <property type="protein sequence ID" value="MPN60766.1"/>
    <property type="molecule type" value="Genomic_DNA"/>
</dbReference>
<dbReference type="AlphaFoldDB" id="A0A645JBE8"/>
<dbReference type="PANTHER" id="PTHR30576:SF0">
    <property type="entry name" value="UNDECAPRENYL-PHOSPHATE N-ACETYLGALACTOSAMINYL 1-PHOSPHATE TRANSFERASE-RELATED"/>
    <property type="match status" value="1"/>
</dbReference>
<evidence type="ECO:0000313" key="2">
    <source>
        <dbReference type="EMBL" id="MPN60766.1"/>
    </source>
</evidence>
<gene>
    <name evidence="2" type="primary">wecA_28</name>
    <name evidence="2" type="ORF">SDC9_208498</name>
</gene>
<keyword evidence="2" id="KW-0808">Transferase</keyword>
<dbReference type="InterPro" id="IPR003362">
    <property type="entry name" value="Bact_transf"/>
</dbReference>